<reference evidence="2" key="1">
    <citation type="submission" date="2021-02" db="EMBL/GenBank/DDBJ databases">
        <authorList>
            <person name="Nowell W R."/>
        </authorList>
    </citation>
    <scope>NUCLEOTIDE SEQUENCE</scope>
</reference>
<evidence type="ECO:0000256" key="1">
    <source>
        <dbReference type="SAM" id="MobiDB-lite"/>
    </source>
</evidence>
<organism evidence="2 4">
    <name type="scientific">Rotaria magnacalcarata</name>
    <dbReference type="NCBI Taxonomy" id="392030"/>
    <lineage>
        <taxon>Eukaryota</taxon>
        <taxon>Metazoa</taxon>
        <taxon>Spiralia</taxon>
        <taxon>Gnathifera</taxon>
        <taxon>Rotifera</taxon>
        <taxon>Eurotatoria</taxon>
        <taxon>Bdelloidea</taxon>
        <taxon>Philodinida</taxon>
        <taxon>Philodinidae</taxon>
        <taxon>Rotaria</taxon>
    </lineage>
</organism>
<dbReference type="Proteomes" id="UP000681967">
    <property type="component" value="Unassembled WGS sequence"/>
</dbReference>
<dbReference type="Proteomes" id="UP000663855">
    <property type="component" value="Unassembled WGS sequence"/>
</dbReference>
<accession>A0A816BAA4</accession>
<protein>
    <submittedName>
        <fullName evidence="2">Uncharacterized protein</fullName>
    </submittedName>
</protein>
<evidence type="ECO:0000313" key="2">
    <source>
        <dbReference type="EMBL" id="CAF1608798.1"/>
    </source>
</evidence>
<feature type="compositionally biased region" description="Basic and acidic residues" evidence="1">
    <location>
        <begin position="106"/>
        <end position="115"/>
    </location>
</feature>
<name>A0A816BAA4_9BILA</name>
<comment type="caution">
    <text evidence="2">The sequence shown here is derived from an EMBL/GenBank/DDBJ whole genome shotgun (WGS) entry which is preliminary data.</text>
</comment>
<evidence type="ECO:0000313" key="4">
    <source>
        <dbReference type="Proteomes" id="UP000663855"/>
    </source>
</evidence>
<dbReference type="EMBL" id="CAJOBH010004737">
    <property type="protein sequence ID" value="CAF4001049.1"/>
    <property type="molecule type" value="Genomic_DNA"/>
</dbReference>
<sequence length="319" mass="36162">MYKSTSLDSLNLPTASTISVLTSTANPEVQYRSFSKLARRMAIIRMPNRPARSLTSAKAQSCINENTSITKTIATTDKHVDSDDSKRVSFSRKQESLEQLNTDDNQSVHENHNKEEDDQDNLFDRFICEKFVPFSGIQPIDQWLDETETLFHRFKISRKLRLKTVLLLIQGEAKRKYIKNRRSISSFDDFYEFLLTHFDTNTVVSSDSQLNQVAQNTESVNNQLCNNKSSTDLTSSAVNNINSVKMFQSCLCSSNKVTVKDTTEITGDVSESQLTGNNSSTDNTSLNSVVNDLRKAILTDFIKNPKIFRGNKDDVIKWL</sequence>
<dbReference type="AlphaFoldDB" id="A0A816BAA4"/>
<dbReference type="EMBL" id="CAJNOV010017535">
    <property type="protein sequence ID" value="CAF1608798.1"/>
    <property type="molecule type" value="Genomic_DNA"/>
</dbReference>
<evidence type="ECO:0000313" key="3">
    <source>
        <dbReference type="EMBL" id="CAF4001049.1"/>
    </source>
</evidence>
<gene>
    <name evidence="3" type="ORF">BYL167_LOCUS13686</name>
    <name evidence="2" type="ORF">CJN711_LOCUS36242</name>
</gene>
<feature type="compositionally biased region" description="Basic and acidic residues" evidence="1">
    <location>
        <begin position="83"/>
        <end position="96"/>
    </location>
</feature>
<feature type="region of interest" description="Disordered" evidence="1">
    <location>
        <begin position="83"/>
        <end position="116"/>
    </location>
</feature>
<proteinExistence type="predicted"/>